<accession>A0ABV4AHE7</accession>
<feature type="transmembrane region" description="Helical" evidence="8">
    <location>
        <begin position="67"/>
        <end position="86"/>
    </location>
</feature>
<feature type="transmembrane region" description="Helical" evidence="8">
    <location>
        <begin position="258"/>
        <end position="277"/>
    </location>
</feature>
<feature type="transmembrane region" description="Helical" evidence="8">
    <location>
        <begin position="352"/>
        <end position="372"/>
    </location>
</feature>
<dbReference type="Gene3D" id="1.20.1250.20">
    <property type="entry name" value="MFS general substrate transporter like domains"/>
    <property type="match status" value="2"/>
</dbReference>
<dbReference type="PANTHER" id="PTHR23522">
    <property type="entry name" value="BLL5896 PROTEIN"/>
    <property type="match status" value="1"/>
</dbReference>
<evidence type="ECO:0000256" key="1">
    <source>
        <dbReference type="ARBA" id="ARBA00004429"/>
    </source>
</evidence>
<feature type="transmembrane region" description="Helical" evidence="8">
    <location>
        <begin position="324"/>
        <end position="346"/>
    </location>
</feature>
<feature type="transmembrane region" description="Helical" evidence="8">
    <location>
        <begin position="92"/>
        <end position="115"/>
    </location>
</feature>
<evidence type="ECO:0000256" key="4">
    <source>
        <dbReference type="ARBA" id="ARBA00022519"/>
    </source>
</evidence>
<dbReference type="NCBIfam" id="NF037955">
    <property type="entry name" value="mfs"/>
    <property type="match status" value="1"/>
</dbReference>
<dbReference type="InterPro" id="IPR026032">
    <property type="entry name" value="HcaT-like"/>
</dbReference>
<evidence type="ECO:0000256" key="2">
    <source>
        <dbReference type="ARBA" id="ARBA00022448"/>
    </source>
</evidence>
<keyword evidence="5 8" id="KW-0812">Transmembrane</keyword>
<evidence type="ECO:0000256" key="5">
    <source>
        <dbReference type="ARBA" id="ARBA00022692"/>
    </source>
</evidence>
<dbReference type="Pfam" id="PF12832">
    <property type="entry name" value="MFS_1_like"/>
    <property type="match status" value="1"/>
</dbReference>
<name>A0ABV4AHE7_9GAMM</name>
<dbReference type="PIRSF" id="PIRSF004925">
    <property type="entry name" value="HcaT"/>
    <property type="match status" value="1"/>
</dbReference>
<feature type="transmembrane region" description="Helical" evidence="8">
    <location>
        <begin position="127"/>
        <end position="147"/>
    </location>
</feature>
<dbReference type="RefSeq" id="WP_369455322.1">
    <property type="nucleotide sequence ID" value="NZ_JBGCUO010000001.1"/>
</dbReference>
<dbReference type="Proteomes" id="UP001562065">
    <property type="component" value="Unassembled WGS sequence"/>
</dbReference>
<dbReference type="EMBL" id="JBGCUO010000001">
    <property type="protein sequence ID" value="MEY1662080.1"/>
    <property type="molecule type" value="Genomic_DNA"/>
</dbReference>
<feature type="transmembrane region" description="Helical" evidence="8">
    <location>
        <begin position="200"/>
        <end position="219"/>
    </location>
</feature>
<sequence>MYWRLSSFYLFYYASLGVLTPYWALYLKQREFSDWHIGLLLALPHLTKLGAPNLWGWLADRRGRRRAIIQLGALAATLIFGLVFLVDSLWGFAAVLIGYSFFWNAVMAQCEVVTLQSLGRDSDRYAWVRLWGSLGFMLAVLLVGALLEVQPVAIVPVAMWAMLAALALSTLLLPDPQVPSRERQAKPSILPWLRRRDVQLFLSCAFLMQASHGPYYSFFTIHLREQEVAGRWVGALWALGVLAEILLFLLVPWLLRRWSAAALLSLSLGLAVVRWSLTALVGDQLLGLLLAQCLHAATFGCFHAAAMAWVHQRFPAAVAGQGQALYASLGSGAGWAGGALLAGVIWQPLGAASFLVAAAMALTALLLSSGLWQTRRENTDGHL</sequence>
<proteinExistence type="predicted"/>
<evidence type="ECO:0000256" key="6">
    <source>
        <dbReference type="ARBA" id="ARBA00022989"/>
    </source>
</evidence>
<evidence type="ECO:0000313" key="10">
    <source>
        <dbReference type="EMBL" id="MEY1662080.1"/>
    </source>
</evidence>
<keyword evidence="7 8" id="KW-0472">Membrane</keyword>
<evidence type="ECO:0000256" key="3">
    <source>
        <dbReference type="ARBA" id="ARBA00022475"/>
    </source>
</evidence>
<feature type="transmembrane region" description="Helical" evidence="8">
    <location>
        <begin position="231"/>
        <end position="251"/>
    </location>
</feature>
<keyword evidence="6 8" id="KW-1133">Transmembrane helix</keyword>
<comment type="subcellular location">
    <subcellularLocation>
        <location evidence="1">Cell inner membrane</location>
        <topology evidence="1">Multi-pass membrane protein</topology>
    </subcellularLocation>
</comment>
<keyword evidence="2" id="KW-0813">Transport</keyword>
<dbReference type="InterPro" id="IPR036259">
    <property type="entry name" value="MFS_trans_sf"/>
</dbReference>
<organism evidence="10 11">
    <name type="scientific">Isoalcanivorax beigongshangi</name>
    <dbReference type="NCBI Taxonomy" id="3238810"/>
    <lineage>
        <taxon>Bacteria</taxon>
        <taxon>Pseudomonadati</taxon>
        <taxon>Pseudomonadota</taxon>
        <taxon>Gammaproteobacteria</taxon>
        <taxon>Oceanospirillales</taxon>
        <taxon>Alcanivoracaceae</taxon>
        <taxon>Isoalcanivorax</taxon>
    </lineage>
</organism>
<feature type="transmembrane region" description="Helical" evidence="8">
    <location>
        <begin position="37"/>
        <end position="55"/>
    </location>
</feature>
<dbReference type="PANTHER" id="PTHR23522:SF10">
    <property type="entry name" value="3-PHENYLPROPIONIC ACID TRANSPORTER-RELATED"/>
    <property type="match status" value="1"/>
</dbReference>
<keyword evidence="3" id="KW-1003">Cell membrane</keyword>
<keyword evidence="11" id="KW-1185">Reference proteome</keyword>
<feature type="domain" description="Major facilitator superfamily associated" evidence="9">
    <location>
        <begin position="2"/>
        <end position="352"/>
    </location>
</feature>
<feature type="transmembrane region" description="Helical" evidence="8">
    <location>
        <begin position="7"/>
        <end position="25"/>
    </location>
</feature>
<evidence type="ECO:0000256" key="7">
    <source>
        <dbReference type="ARBA" id="ARBA00023136"/>
    </source>
</evidence>
<reference evidence="10 11" key="1">
    <citation type="submission" date="2024-07" db="EMBL/GenBank/DDBJ databases">
        <authorList>
            <person name="Ren Q."/>
        </authorList>
    </citation>
    <scope>NUCLEOTIDE SEQUENCE [LARGE SCALE GENOMIC DNA]</scope>
    <source>
        <strain evidence="10 11">REN37</strain>
    </source>
</reference>
<dbReference type="InterPro" id="IPR024989">
    <property type="entry name" value="MFS_assoc_dom"/>
</dbReference>
<comment type="caution">
    <text evidence="10">The sequence shown here is derived from an EMBL/GenBank/DDBJ whole genome shotgun (WGS) entry which is preliminary data.</text>
</comment>
<dbReference type="SUPFAM" id="SSF103473">
    <property type="entry name" value="MFS general substrate transporter"/>
    <property type="match status" value="1"/>
</dbReference>
<keyword evidence="4" id="KW-0997">Cell inner membrane</keyword>
<feature type="transmembrane region" description="Helical" evidence="8">
    <location>
        <begin position="153"/>
        <end position="173"/>
    </location>
</feature>
<feature type="transmembrane region" description="Helical" evidence="8">
    <location>
        <begin position="289"/>
        <end position="312"/>
    </location>
</feature>
<evidence type="ECO:0000313" key="11">
    <source>
        <dbReference type="Proteomes" id="UP001562065"/>
    </source>
</evidence>
<gene>
    <name evidence="10" type="ORF">AB5I84_07965</name>
</gene>
<protein>
    <submittedName>
        <fullName evidence="10">MFS transporter</fullName>
    </submittedName>
</protein>
<evidence type="ECO:0000256" key="8">
    <source>
        <dbReference type="SAM" id="Phobius"/>
    </source>
</evidence>
<evidence type="ECO:0000259" key="9">
    <source>
        <dbReference type="Pfam" id="PF12832"/>
    </source>
</evidence>